<protein>
    <submittedName>
        <fullName evidence="4">Serine phosphatase RsbU, regulator of sigma subunit</fullName>
    </submittedName>
</protein>
<dbReference type="PANTHER" id="PTHR43156:SF2">
    <property type="entry name" value="STAGE II SPORULATION PROTEIN E"/>
    <property type="match status" value="1"/>
</dbReference>
<evidence type="ECO:0000313" key="5">
    <source>
        <dbReference type="Proteomes" id="UP000199581"/>
    </source>
</evidence>
<dbReference type="OrthoDB" id="9802500at2"/>
<dbReference type="SMART" id="SM00331">
    <property type="entry name" value="PP2C_SIG"/>
    <property type="match status" value="1"/>
</dbReference>
<reference evidence="4 5" key="1">
    <citation type="submission" date="2016-10" db="EMBL/GenBank/DDBJ databases">
        <authorList>
            <person name="Varghese N."/>
            <person name="Submissions S."/>
        </authorList>
    </citation>
    <scope>NUCLEOTIDE SEQUENCE [LARGE SCALE GENOMIC DNA]</scope>
    <source>
        <strain evidence="4 5">DSM 1741</strain>
    </source>
</reference>
<dbReference type="PANTHER" id="PTHR43156">
    <property type="entry name" value="STAGE II SPORULATION PROTEIN E-RELATED"/>
    <property type="match status" value="1"/>
</dbReference>
<keyword evidence="5" id="KW-1185">Reference proteome</keyword>
<dbReference type="InterPro" id="IPR052016">
    <property type="entry name" value="Bact_Sigma-Reg"/>
</dbReference>
<comment type="caution">
    <text evidence="4">The sequence shown here is derived from an EMBL/GenBank/DDBJ whole genome shotgun (WGS) entry which is preliminary data.</text>
</comment>
<dbReference type="Pfam" id="PF07228">
    <property type="entry name" value="SpoIIE"/>
    <property type="match status" value="1"/>
</dbReference>
<proteinExistence type="predicted"/>
<name>A0A8G2C5X7_DESNO</name>
<sequence length="538" mass="60151">MSVMYHIREFFFFWKPTISRKITLYFAVFGLLVFYITSFAYLLITKSYLVNSVTRIVRAQISEIQGMDQPDAWWGLVGQEQQGLLSLAQVLTSFASGSHTIRDVSIYARLTKGEDWQRLYLDKNRTLRTSSLDESSIQHLSTGLKEYFIQPDSDLYLGRSEMAVFINITTPADRGQYYYKVIIDREGVTCLLGNRALNFLAISFAVLFLLRCIGYFFARRVAAPLEILSAAAAKVAKGDLSPQVPALGQSEIGDLGRNFNTMIMGLREWQRIKIMEVEMEKGREIQQSFLPTELPRVSNWDIATSFYPANEVAGDFYDVFDLPGGFLGLVIADVSGKGVGAALYMALIRSLVRVFSEQILPEDTVQPSAKQSGSSGESTHAHDRVLEVIRRTNSYLVRNHGQDGMFATMFFGVLDPTSGSLVYVNSGHEPLYIIGKDGVKEELRPTGPVIGVIENLKVEAHRLQIEPGDLLLGLTDGVTEAFDAENKLFTRSRVKDILGQPMSSAKDLLERIRQQVFDFAGKAPQSDDITLLAVQRIV</sequence>
<dbReference type="GO" id="GO:0007165">
    <property type="term" value="P:signal transduction"/>
    <property type="evidence" value="ECO:0007669"/>
    <property type="project" value="InterPro"/>
</dbReference>
<dbReference type="PROSITE" id="PS50885">
    <property type="entry name" value="HAMP"/>
    <property type="match status" value="1"/>
</dbReference>
<dbReference type="EMBL" id="FOTO01000018">
    <property type="protein sequence ID" value="SFM17475.1"/>
    <property type="molecule type" value="Genomic_DNA"/>
</dbReference>
<dbReference type="SMART" id="SM00304">
    <property type="entry name" value="HAMP"/>
    <property type="match status" value="1"/>
</dbReference>
<keyword evidence="1" id="KW-0378">Hydrolase</keyword>
<evidence type="ECO:0000256" key="2">
    <source>
        <dbReference type="SAM" id="Phobius"/>
    </source>
</evidence>
<dbReference type="SUPFAM" id="SSF81606">
    <property type="entry name" value="PP2C-like"/>
    <property type="match status" value="1"/>
</dbReference>
<dbReference type="RefSeq" id="WP_092194254.1">
    <property type="nucleotide sequence ID" value="NZ_FOTO01000018.1"/>
</dbReference>
<dbReference type="CDD" id="cd06225">
    <property type="entry name" value="HAMP"/>
    <property type="match status" value="1"/>
</dbReference>
<keyword evidence="2" id="KW-1133">Transmembrane helix</keyword>
<feature type="transmembrane region" description="Helical" evidence="2">
    <location>
        <begin position="196"/>
        <end position="218"/>
    </location>
</feature>
<accession>A0A8G2C5X7</accession>
<dbReference type="Gene3D" id="3.60.40.10">
    <property type="entry name" value="PPM-type phosphatase domain"/>
    <property type="match status" value="1"/>
</dbReference>
<dbReference type="InterPro" id="IPR003660">
    <property type="entry name" value="HAMP_dom"/>
</dbReference>
<dbReference type="InterPro" id="IPR001932">
    <property type="entry name" value="PPM-type_phosphatase-like_dom"/>
</dbReference>
<dbReference type="Gene3D" id="6.10.340.10">
    <property type="match status" value="1"/>
</dbReference>
<dbReference type="GO" id="GO:0016791">
    <property type="term" value="F:phosphatase activity"/>
    <property type="evidence" value="ECO:0007669"/>
    <property type="project" value="TreeGrafter"/>
</dbReference>
<gene>
    <name evidence="4" type="ORF">SAMN05421830_11827</name>
</gene>
<evidence type="ECO:0000259" key="3">
    <source>
        <dbReference type="PROSITE" id="PS50885"/>
    </source>
</evidence>
<dbReference type="AlphaFoldDB" id="A0A8G2C5X7"/>
<dbReference type="GO" id="GO:0016020">
    <property type="term" value="C:membrane"/>
    <property type="evidence" value="ECO:0007669"/>
    <property type="project" value="InterPro"/>
</dbReference>
<keyword evidence="2" id="KW-0472">Membrane</keyword>
<keyword evidence="2" id="KW-0812">Transmembrane</keyword>
<dbReference type="SUPFAM" id="SSF158472">
    <property type="entry name" value="HAMP domain-like"/>
    <property type="match status" value="1"/>
</dbReference>
<feature type="domain" description="HAMP" evidence="3">
    <location>
        <begin position="219"/>
        <end position="271"/>
    </location>
</feature>
<organism evidence="4 5">
    <name type="scientific">Desulfomicrobium norvegicum (strain DSM 1741 / NCIMB 8310)</name>
    <name type="common">Desulfovibrio baculatus (strain Norway 4)</name>
    <name type="synonym">Desulfovibrio desulfuricans (strain Norway 4)</name>
    <dbReference type="NCBI Taxonomy" id="52561"/>
    <lineage>
        <taxon>Bacteria</taxon>
        <taxon>Pseudomonadati</taxon>
        <taxon>Thermodesulfobacteriota</taxon>
        <taxon>Desulfovibrionia</taxon>
        <taxon>Desulfovibrionales</taxon>
        <taxon>Desulfomicrobiaceae</taxon>
        <taxon>Desulfomicrobium</taxon>
    </lineage>
</organism>
<dbReference type="InterPro" id="IPR036457">
    <property type="entry name" value="PPM-type-like_dom_sf"/>
</dbReference>
<evidence type="ECO:0000256" key="1">
    <source>
        <dbReference type="ARBA" id="ARBA00022801"/>
    </source>
</evidence>
<dbReference type="Proteomes" id="UP000199581">
    <property type="component" value="Unassembled WGS sequence"/>
</dbReference>
<evidence type="ECO:0000313" key="4">
    <source>
        <dbReference type="EMBL" id="SFM17475.1"/>
    </source>
</evidence>
<feature type="transmembrane region" description="Helical" evidence="2">
    <location>
        <begin position="22"/>
        <end position="44"/>
    </location>
</feature>
<dbReference type="Pfam" id="PF00672">
    <property type="entry name" value="HAMP"/>
    <property type="match status" value="1"/>
</dbReference>